<keyword evidence="1" id="KW-0472">Membrane</keyword>
<keyword evidence="1" id="KW-0812">Transmembrane</keyword>
<protein>
    <recommendedName>
        <fullName evidence="3">Outer membrane assembly protein</fullName>
    </recommendedName>
</protein>
<name>A0A1W1C753_9ZZZZ</name>
<feature type="transmembrane region" description="Helical" evidence="1">
    <location>
        <begin position="6"/>
        <end position="26"/>
    </location>
</feature>
<dbReference type="EMBL" id="FPHH01000063">
    <property type="protein sequence ID" value="SFV61554.1"/>
    <property type="molecule type" value="Genomic_DNA"/>
</dbReference>
<gene>
    <name evidence="2" type="ORF">MNB_SM-5-381</name>
</gene>
<reference evidence="2" key="1">
    <citation type="submission" date="2016-10" db="EMBL/GenBank/DDBJ databases">
        <authorList>
            <person name="de Groot N.N."/>
        </authorList>
    </citation>
    <scope>NUCLEOTIDE SEQUENCE</scope>
</reference>
<sequence length="689" mass="76811">MKIVAWFIGILLVIITTIYIVAFTRVGNDSVKPLIQTEIQKQLHLPSKLETFSLGIDSFEINLLLNKNNSVHVAGTYSLFAQSFNVKYTLKLEELQTLKTLTKTQLLGSLHTNGTVKGDMKLINIDGKSDVARSDTDYHIVLTNFNPTSIIAKIDSADLESLLYMVNQKRYASAKINLDLNFKNITPHQLDGNVKLITRDGLLNSKVMKRDFNISVPKMAFAMNLGAILKGDSVGYRYHLNSNLVKISSAGDVTPQPLQVNLNYKVNVKELALLKPITGADVRGALHLDGDVKGSKEKMSITGKSDLASSNTTFKAILANFTPKTLQANIVGLKLQKLLYMIKQPHYADALFDMQIDISNADMKNLQGDVNTEIREGLLDSRYLTKAYKFTSKMPKTLFSAKTETTLHKNIVDTKVNFSSTLADLSVKKARFNMKDASIKSDYRVKIADLNRLYFVTERHLKGALVANGELTKAKDLDFTAHSNIAGGKLDAKLHNDDFHANLDSLKTLDILDMLIYPQIFKASLDADLDYNLATSKGKLSGFLSNGTFIKNQLLDLVKKYAHTDMYIEKFKGDVNADINKENIVAALDLRSNTSSIKTTNTKINTLTQKINSKIDIVANKNPLSITLKGNIKSPKIRVNANKIIKKEVEKVVHKKVSKLIEKEAKKYMNTQQTQELQNAANKLLKGFF</sequence>
<evidence type="ECO:0008006" key="3">
    <source>
        <dbReference type="Google" id="ProtNLM"/>
    </source>
</evidence>
<keyword evidence="1" id="KW-1133">Transmembrane helix</keyword>
<accession>A0A1W1C753</accession>
<evidence type="ECO:0000313" key="2">
    <source>
        <dbReference type="EMBL" id="SFV61554.1"/>
    </source>
</evidence>
<evidence type="ECO:0000256" key="1">
    <source>
        <dbReference type="SAM" id="Phobius"/>
    </source>
</evidence>
<proteinExistence type="predicted"/>
<organism evidence="2">
    <name type="scientific">hydrothermal vent metagenome</name>
    <dbReference type="NCBI Taxonomy" id="652676"/>
    <lineage>
        <taxon>unclassified sequences</taxon>
        <taxon>metagenomes</taxon>
        <taxon>ecological metagenomes</taxon>
    </lineage>
</organism>
<dbReference type="AlphaFoldDB" id="A0A1W1C753"/>